<reference evidence="1" key="2">
    <citation type="journal article" date="2013" name="PLoS ONE">
        <title>A Gene Expression Study of the Activities of Aromatic Ring-Cleavage Dioxygenases in Mycobacterium gilvum PYR-GCK to Changes in Salinity and pH during Pyrene Degradation.</title>
        <authorList>
            <person name="Badejo A.C."/>
            <person name="Badejo A.O."/>
            <person name="Shin K.H."/>
            <person name="Chai Y.G."/>
        </authorList>
    </citation>
    <scope>NUCLEOTIDE SEQUENCE [LARGE SCALE GENOMIC DNA]</scope>
    <source>
        <strain evidence="1">PYR-GCK</strain>
    </source>
</reference>
<accession>A4T1U9</accession>
<dbReference type="HOGENOM" id="CLU_2771444_0_0_11"/>
<evidence type="ECO:0000313" key="1">
    <source>
        <dbReference type="EMBL" id="ABP45359.1"/>
    </source>
</evidence>
<proteinExistence type="predicted"/>
<dbReference type="EMBL" id="CP000656">
    <property type="protein sequence ID" value="ABP45359.1"/>
    <property type="molecule type" value="Genomic_DNA"/>
</dbReference>
<protein>
    <submittedName>
        <fullName evidence="1">Uncharacterized protein</fullName>
    </submittedName>
</protein>
<gene>
    <name evidence="1" type="ordered locus">Mflv_2882</name>
</gene>
<name>A4T1U9_MYCGI</name>
<dbReference type="AlphaFoldDB" id="A4T1U9"/>
<sequence>MQRNSSQESWEAETQRKERDARVAEGYFYAQREVGITASTQTAFGQLWADKYHPEGWSIDAAFADYRNG</sequence>
<dbReference type="KEGG" id="mgi:Mflv_2882"/>
<reference evidence="1" key="1">
    <citation type="submission" date="2007-04" db="EMBL/GenBank/DDBJ databases">
        <authorList>
            <consortium name="US DOE Joint Genome Institute"/>
            <person name="Copeland A."/>
            <person name="Lucas S."/>
            <person name="Lapidus A."/>
            <person name="Barry K."/>
            <person name="Detter J.C."/>
            <person name="Glavina del Rio T."/>
            <person name="Hammon N."/>
            <person name="Israni S."/>
            <person name="Dalin E."/>
            <person name="Tice H."/>
            <person name="Pitluck S."/>
            <person name="Chain P."/>
            <person name="Malfatti S."/>
            <person name="Shin M."/>
            <person name="Vergez L."/>
            <person name="Schmutz J."/>
            <person name="Larimer F."/>
            <person name="Land M."/>
            <person name="Hauser L."/>
            <person name="Kyrpides N."/>
            <person name="Mikhailova N."/>
            <person name="Miller C."/>
            <person name="Richardson P."/>
        </authorList>
    </citation>
    <scope>NUCLEOTIDE SEQUENCE</scope>
    <source>
        <strain evidence="1">PYR-GCK</strain>
    </source>
</reference>
<organism evidence="1">
    <name type="scientific">Mycolicibacterium gilvum (strain PYR-GCK)</name>
    <name type="common">Mycobacterium gilvum (strain PYR-GCK)</name>
    <dbReference type="NCBI Taxonomy" id="350054"/>
    <lineage>
        <taxon>Bacteria</taxon>
        <taxon>Bacillati</taxon>
        <taxon>Actinomycetota</taxon>
        <taxon>Actinomycetes</taxon>
        <taxon>Mycobacteriales</taxon>
        <taxon>Mycobacteriaceae</taxon>
        <taxon>Mycolicibacterium</taxon>
    </lineage>
</organism>